<keyword evidence="4" id="KW-1185">Reference proteome</keyword>
<dbReference type="CDD" id="cd05288">
    <property type="entry name" value="PGDH"/>
    <property type="match status" value="1"/>
</dbReference>
<protein>
    <submittedName>
        <fullName evidence="3">NADPH-dependent curcumin reductase CurA</fullName>
    </submittedName>
</protein>
<organism evidence="3 4">
    <name type="scientific">Alicyclobacillus cycloheptanicus</name>
    <dbReference type="NCBI Taxonomy" id="1457"/>
    <lineage>
        <taxon>Bacteria</taxon>
        <taxon>Bacillati</taxon>
        <taxon>Bacillota</taxon>
        <taxon>Bacilli</taxon>
        <taxon>Bacillales</taxon>
        <taxon>Alicyclobacillaceae</taxon>
        <taxon>Alicyclobacillus</taxon>
    </lineage>
</organism>
<dbReference type="InterPro" id="IPR011032">
    <property type="entry name" value="GroES-like_sf"/>
</dbReference>
<evidence type="ECO:0000313" key="3">
    <source>
        <dbReference type="EMBL" id="MDQ0188802.1"/>
    </source>
</evidence>
<dbReference type="SUPFAM" id="SSF50129">
    <property type="entry name" value="GroES-like"/>
    <property type="match status" value="2"/>
</dbReference>
<dbReference type="PANTHER" id="PTHR43205:SF7">
    <property type="entry name" value="PROSTAGLANDIN REDUCTASE 1"/>
    <property type="match status" value="1"/>
</dbReference>
<feature type="domain" description="Enoyl reductase (ER)" evidence="2">
    <location>
        <begin position="18"/>
        <end position="331"/>
    </location>
</feature>
<dbReference type="Gene3D" id="3.40.50.720">
    <property type="entry name" value="NAD(P)-binding Rossmann-like Domain"/>
    <property type="match status" value="1"/>
</dbReference>
<name>A0ABT9XES7_9BACL</name>
<reference evidence="3 4" key="1">
    <citation type="submission" date="2023-07" db="EMBL/GenBank/DDBJ databases">
        <title>Genomic Encyclopedia of Type Strains, Phase IV (KMG-IV): sequencing the most valuable type-strain genomes for metagenomic binning, comparative biology and taxonomic classification.</title>
        <authorList>
            <person name="Goeker M."/>
        </authorList>
    </citation>
    <scope>NUCLEOTIDE SEQUENCE [LARGE SCALE GENOMIC DNA]</scope>
    <source>
        <strain evidence="3 4">DSM 4006</strain>
    </source>
</reference>
<dbReference type="InterPro" id="IPR045010">
    <property type="entry name" value="MDR_fam"/>
</dbReference>
<dbReference type="Proteomes" id="UP001232973">
    <property type="component" value="Unassembled WGS sequence"/>
</dbReference>
<dbReference type="Pfam" id="PF16884">
    <property type="entry name" value="ADH_N_2"/>
    <property type="match status" value="1"/>
</dbReference>
<dbReference type="PANTHER" id="PTHR43205">
    <property type="entry name" value="PROSTAGLANDIN REDUCTASE"/>
    <property type="match status" value="1"/>
</dbReference>
<evidence type="ECO:0000259" key="2">
    <source>
        <dbReference type="SMART" id="SM00829"/>
    </source>
</evidence>
<dbReference type="InterPro" id="IPR036291">
    <property type="entry name" value="NAD(P)-bd_dom_sf"/>
</dbReference>
<dbReference type="InterPro" id="IPR041694">
    <property type="entry name" value="ADH_N_2"/>
</dbReference>
<dbReference type="InterPro" id="IPR013149">
    <property type="entry name" value="ADH-like_C"/>
</dbReference>
<gene>
    <name evidence="3" type="ORF">J2S03_000614</name>
</gene>
<dbReference type="InterPro" id="IPR020843">
    <property type="entry name" value="ER"/>
</dbReference>
<dbReference type="RefSeq" id="WP_274455222.1">
    <property type="nucleotide sequence ID" value="NZ_CP067097.1"/>
</dbReference>
<evidence type="ECO:0000256" key="1">
    <source>
        <dbReference type="ARBA" id="ARBA00023002"/>
    </source>
</evidence>
<dbReference type="SUPFAM" id="SSF51735">
    <property type="entry name" value="NAD(P)-binding Rossmann-fold domains"/>
    <property type="match status" value="1"/>
</dbReference>
<evidence type="ECO:0000313" key="4">
    <source>
        <dbReference type="Proteomes" id="UP001232973"/>
    </source>
</evidence>
<proteinExistence type="predicted"/>
<dbReference type="SMART" id="SM00829">
    <property type="entry name" value="PKS_ER"/>
    <property type="match status" value="1"/>
</dbReference>
<sequence>MSIQNSEIRLSARPIGMPTMETFQFVDIDMPTPRDGQVVLKLLYLSVDPYMRGRMSDAKSYVAPFEVGKSFEGEAVAQVVESRHDRYAVGDIVFGRLPWRRYGLSDGHGIRKLDLSIAPMTAYLSVLGTTGLTAYFGLFDIGQPKPGETVVVSGAAGAVGMTVGQIAKLCGCRVVGIAGSDAKTEYLVQELGFDAAINYKTQNLHTALKEACPNGVDVYFDNVGGTVTDAVLLRINDDARIPVCGQIALYNLAKPEMGPRLLSQLVVHRALMKGFIVTDYQPRFPHAIRHLASWVRAGQLKYKETIVEGFENVPDAFLGLFRGENIGKQLVKVADPQ</sequence>
<dbReference type="Gene3D" id="3.90.180.10">
    <property type="entry name" value="Medium-chain alcohol dehydrogenases, catalytic domain"/>
    <property type="match status" value="1"/>
</dbReference>
<keyword evidence="1" id="KW-0560">Oxidoreductase</keyword>
<accession>A0ABT9XES7</accession>
<comment type="caution">
    <text evidence="3">The sequence shown here is derived from an EMBL/GenBank/DDBJ whole genome shotgun (WGS) entry which is preliminary data.</text>
</comment>
<dbReference type="Pfam" id="PF00107">
    <property type="entry name" value="ADH_zinc_N"/>
    <property type="match status" value="1"/>
</dbReference>
<dbReference type="EMBL" id="JAUSTP010000002">
    <property type="protein sequence ID" value="MDQ0188802.1"/>
    <property type="molecule type" value="Genomic_DNA"/>
</dbReference>